<protein>
    <submittedName>
        <fullName evidence="1">Uncharacterized protein</fullName>
    </submittedName>
</protein>
<accession>A0AC60Q1L3</accession>
<sequence length="145" mass="16012">MRTGTRRSTHQIDFGAEEDAVESKSGASVKSYVWDMQELNAQRATSFAPKYLGHSSATTTATLREPRLVGGGVIERLASWRPSAWDHRLRSHRALESRGARADKRQARNCHGGSVVDQRKYSESLSVGASGPLTSDASHVTTEWW</sequence>
<evidence type="ECO:0000313" key="1">
    <source>
        <dbReference type="EMBL" id="KAG0427563.1"/>
    </source>
</evidence>
<keyword evidence="2" id="KW-1185">Reference proteome</keyword>
<proteinExistence type="predicted"/>
<evidence type="ECO:0000313" key="2">
    <source>
        <dbReference type="Proteomes" id="UP000805193"/>
    </source>
</evidence>
<gene>
    <name evidence="1" type="ORF">HPB47_025397</name>
</gene>
<dbReference type="EMBL" id="JABSTQ010009615">
    <property type="protein sequence ID" value="KAG0427563.1"/>
    <property type="molecule type" value="Genomic_DNA"/>
</dbReference>
<reference evidence="1 2" key="1">
    <citation type="journal article" date="2020" name="Cell">
        <title>Large-Scale Comparative Analyses of Tick Genomes Elucidate Their Genetic Diversity and Vector Capacities.</title>
        <authorList>
            <consortium name="Tick Genome and Microbiome Consortium (TIGMIC)"/>
            <person name="Jia N."/>
            <person name="Wang J."/>
            <person name="Shi W."/>
            <person name="Du L."/>
            <person name="Sun Y."/>
            <person name="Zhan W."/>
            <person name="Jiang J.F."/>
            <person name="Wang Q."/>
            <person name="Zhang B."/>
            <person name="Ji P."/>
            <person name="Bell-Sakyi L."/>
            <person name="Cui X.M."/>
            <person name="Yuan T.T."/>
            <person name="Jiang B.G."/>
            <person name="Yang W.F."/>
            <person name="Lam T.T."/>
            <person name="Chang Q.C."/>
            <person name="Ding S.J."/>
            <person name="Wang X.J."/>
            <person name="Zhu J.G."/>
            <person name="Ruan X.D."/>
            <person name="Zhao L."/>
            <person name="Wei J.T."/>
            <person name="Ye R.Z."/>
            <person name="Que T.C."/>
            <person name="Du C.H."/>
            <person name="Zhou Y.H."/>
            <person name="Cheng J.X."/>
            <person name="Dai P.F."/>
            <person name="Guo W.B."/>
            <person name="Han X.H."/>
            <person name="Huang E.J."/>
            <person name="Li L.F."/>
            <person name="Wei W."/>
            <person name="Gao Y.C."/>
            <person name="Liu J.Z."/>
            <person name="Shao H.Z."/>
            <person name="Wang X."/>
            <person name="Wang C.C."/>
            <person name="Yang T.C."/>
            <person name="Huo Q.B."/>
            <person name="Li W."/>
            <person name="Chen H.Y."/>
            <person name="Chen S.E."/>
            <person name="Zhou L.G."/>
            <person name="Ni X.B."/>
            <person name="Tian J.H."/>
            <person name="Sheng Y."/>
            <person name="Liu T."/>
            <person name="Pan Y.S."/>
            <person name="Xia L.Y."/>
            <person name="Li J."/>
            <person name="Zhao F."/>
            <person name="Cao W.C."/>
        </authorList>
    </citation>
    <scope>NUCLEOTIDE SEQUENCE [LARGE SCALE GENOMIC DNA]</scope>
    <source>
        <strain evidence="1">Iper-2018</strain>
    </source>
</reference>
<comment type="caution">
    <text evidence="1">The sequence shown here is derived from an EMBL/GenBank/DDBJ whole genome shotgun (WGS) entry which is preliminary data.</text>
</comment>
<name>A0AC60Q1L3_IXOPE</name>
<dbReference type="Proteomes" id="UP000805193">
    <property type="component" value="Unassembled WGS sequence"/>
</dbReference>
<organism evidence="1 2">
    <name type="scientific">Ixodes persulcatus</name>
    <name type="common">Taiga tick</name>
    <dbReference type="NCBI Taxonomy" id="34615"/>
    <lineage>
        <taxon>Eukaryota</taxon>
        <taxon>Metazoa</taxon>
        <taxon>Ecdysozoa</taxon>
        <taxon>Arthropoda</taxon>
        <taxon>Chelicerata</taxon>
        <taxon>Arachnida</taxon>
        <taxon>Acari</taxon>
        <taxon>Parasitiformes</taxon>
        <taxon>Ixodida</taxon>
        <taxon>Ixodoidea</taxon>
        <taxon>Ixodidae</taxon>
        <taxon>Ixodinae</taxon>
        <taxon>Ixodes</taxon>
    </lineage>
</organism>